<reference evidence="2 3" key="1">
    <citation type="submission" date="2024-09" db="EMBL/GenBank/DDBJ databases">
        <authorList>
            <person name="Sun Q."/>
            <person name="Mori K."/>
        </authorList>
    </citation>
    <scope>NUCLEOTIDE SEQUENCE [LARGE SCALE GENOMIC DNA]</scope>
    <source>
        <strain evidence="2 3">TBRC 0563</strain>
    </source>
</reference>
<proteinExistence type="predicted"/>
<dbReference type="EMBL" id="JBHLZP010000356">
    <property type="protein sequence ID" value="MFB9837226.1"/>
    <property type="molecule type" value="Genomic_DNA"/>
</dbReference>
<evidence type="ECO:0000256" key="1">
    <source>
        <dbReference type="SAM" id="Phobius"/>
    </source>
</evidence>
<keyword evidence="1" id="KW-0472">Membrane</keyword>
<organism evidence="2 3">
    <name type="scientific">Actinoallomurus acaciae</name>
    <dbReference type="NCBI Taxonomy" id="502577"/>
    <lineage>
        <taxon>Bacteria</taxon>
        <taxon>Bacillati</taxon>
        <taxon>Actinomycetota</taxon>
        <taxon>Actinomycetes</taxon>
        <taxon>Streptosporangiales</taxon>
        <taxon>Thermomonosporaceae</taxon>
        <taxon>Actinoallomurus</taxon>
    </lineage>
</organism>
<sequence>MPAAIVHLMIAAVWLGSMAYSLFVVQPRVGRFFTDEGRREEFLLVLAHGNRRGVVAVVAGLALSAAAVMVTWPAVAAVYAVALVPYAAATGIFVNVSWRHWPARVFALPDELPGFHRRLRIQAWAMLVLVGVAFALTLSASVLRW</sequence>
<accession>A0ABV5YRQ3</accession>
<keyword evidence="1" id="KW-1133">Transmembrane helix</keyword>
<comment type="caution">
    <text evidence="2">The sequence shown here is derived from an EMBL/GenBank/DDBJ whole genome shotgun (WGS) entry which is preliminary data.</text>
</comment>
<feature type="transmembrane region" description="Helical" evidence="1">
    <location>
        <begin position="78"/>
        <end position="98"/>
    </location>
</feature>
<dbReference type="Proteomes" id="UP001589627">
    <property type="component" value="Unassembled WGS sequence"/>
</dbReference>
<feature type="transmembrane region" description="Helical" evidence="1">
    <location>
        <begin position="53"/>
        <end position="72"/>
    </location>
</feature>
<keyword evidence="1" id="KW-0812">Transmembrane</keyword>
<name>A0ABV5YRQ3_9ACTN</name>
<dbReference type="RefSeq" id="WP_378210021.1">
    <property type="nucleotide sequence ID" value="NZ_JBHLZP010000356.1"/>
</dbReference>
<feature type="transmembrane region" description="Helical" evidence="1">
    <location>
        <begin position="6"/>
        <end position="25"/>
    </location>
</feature>
<gene>
    <name evidence="2" type="ORF">ACFFNX_34140</name>
</gene>
<protein>
    <recommendedName>
        <fullName evidence="4">DUF1772 domain-containing protein</fullName>
    </recommendedName>
</protein>
<evidence type="ECO:0000313" key="3">
    <source>
        <dbReference type="Proteomes" id="UP001589627"/>
    </source>
</evidence>
<evidence type="ECO:0008006" key="4">
    <source>
        <dbReference type="Google" id="ProtNLM"/>
    </source>
</evidence>
<feature type="transmembrane region" description="Helical" evidence="1">
    <location>
        <begin position="119"/>
        <end position="143"/>
    </location>
</feature>
<keyword evidence="3" id="KW-1185">Reference proteome</keyword>
<evidence type="ECO:0000313" key="2">
    <source>
        <dbReference type="EMBL" id="MFB9837226.1"/>
    </source>
</evidence>